<dbReference type="GO" id="GO:0006508">
    <property type="term" value="P:proteolysis"/>
    <property type="evidence" value="ECO:0007669"/>
    <property type="project" value="UniProtKB-KW"/>
</dbReference>
<dbReference type="Proteomes" id="UP001055439">
    <property type="component" value="Chromosome 5"/>
</dbReference>
<evidence type="ECO:0000259" key="2">
    <source>
        <dbReference type="Pfam" id="PF02338"/>
    </source>
</evidence>
<gene>
    <name evidence="3" type="ORF">MUK42_36238</name>
</gene>
<keyword evidence="3" id="KW-0378">Hydrolase</keyword>
<feature type="region of interest" description="Disordered" evidence="1">
    <location>
        <begin position="1"/>
        <end position="21"/>
    </location>
</feature>
<reference evidence="3" key="1">
    <citation type="submission" date="2022-05" db="EMBL/GenBank/DDBJ databases">
        <title>The Musa troglodytarum L. genome provides insights into the mechanism of non-climacteric behaviour and enrichment of carotenoids.</title>
        <authorList>
            <person name="Wang J."/>
        </authorList>
    </citation>
    <scope>NUCLEOTIDE SEQUENCE</scope>
    <source>
        <tissue evidence="3">Leaf</tissue>
    </source>
</reference>
<protein>
    <submittedName>
        <fullName evidence="3">OTU-like cysteine protease</fullName>
    </submittedName>
</protein>
<feature type="domain" description="OTU" evidence="2">
    <location>
        <begin position="85"/>
        <end position="122"/>
    </location>
</feature>
<dbReference type="InterPro" id="IPR003323">
    <property type="entry name" value="OTU_dom"/>
</dbReference>
<dbReference type="GO" id="GO:0008233">
    <property type="term" value="F:peptidase activity"/>
    <property type="evidence" value="ECO:0007669"/>
    <property type="project" value="UniProtKB-KW"/>
</dbReference>
<proteinExistence type="predicted"/>
<evidence type="ECO:0000256" key="1">
    <source>
        <dbReference type="SAM" id="MobiDB-lite"/>
    </source>
</evidence>
<dbReference type="Pfam" id="PF02338">
    <property type="entry name" value="OTU"/>
    <property type="match status" value="1"/>
</dbReference>
<name>A0A9E7K5L1_9LILI</name>
<keyword evidence="4" id="KW-1185">Reference proteome</keyword>
<accession>A0A9E7K5L1</accession>
<evidence type="ECO:0000313" key="3">
    <source>
        <dbReference type="EMBL" id="URE07343.1"/>
    </source>
</evidence>
<sequence length="175" mass="18965">MRTCAGPTARGDGSTLDDPYRHARKPSLEKARLPSIASFPVPQKAASGAGASLASAFILPRLFPSPLFPTNIIVVFRTEIDRGIPGDGRCLFRSVMHGACLRAGKLPPDEKLQRELADELRARIVASVQWADGLAAWGNLSPDVPALCWDTSPTLHAERNIKAWGRTCITDDPHM</sequence>
<dbReference type="EMBL" id="CP097507">
    <property type="protein sequence ID" value="URE07343.1"/>
    <property type="molecule type" value="Genomic_DNA"/>
</dbReference>
<keyword evidence="3" id="KW-0645">Protease</keyword>
<dbReference type="AlphaFoldDB" id="A0A9E7K5L1"/>
<evidence type="ECO:0000313" key="4">
    <source>
        <dbReference type="Proteomes" id="UP001055439"/>
    </source>
</evidence>
<dbReference type="OrthoDB" id="409956at2759"/>
<organism evidence="3 4">
    <name type="scientific">Musa troglodytarum</name>
    <name type="common">fe'i banana</name>
    <dbReference type="NCBI Taxonomy" id="320322"/>
    <lineage>
        <taxon>Eukaryota</taxon>
        <taxon>Viridiplantae</taxon>
        <taxon>Streptophyta</taxon>
        <taxon>Embryophyta</taxon>
        <taxon>Tracheophyta</taxon>
        <taxon>Spermatophyta</taxon>
        <taxon>Magnoliopsida</taxon>
        <taxon>Liliopsida</taxon>
        <taxon>Zingiberales</taxon>
        <taxon>Musaceae</taxon>
        <taxon>Musa</taxon>
    </lineage>
</organism>